<comment type="caution">
    <text evidence="2">The sequence shown here is derived from an EMBL/GenBank/DDBJ whole genome shotgun (WGS) entry which is preliminary data.</text>
</comment>
<dbReference type="HOGENOM" id="CLU_2039035_0_0_1"/>
<evidence type="ECO:0000256" key="1">
    <source>
        <dbReference type="SAM" id="SignalP"/>
    </source>
</evidence>
<feature type="signal peptide" evidence="1">
    <location>
        <begin position="1"/>
        <end position="36"/>
    </location>
</feature>
<organism evidence="2 3">
    <name type="scientific">Moesziomyces aphidis</name>
    <name type="common">Pseudozyma aphidis</name>
    <dbReference type="NCBI Taxonomy" id="84754"/>
    <lineage>
        <taxon>Eukaryota</taxon>
        <taxon>Fungi</taxon>
        <taxon>Dikarya</taxon>
        <taxon>Basidiomycota</taxon>
        <taxon>Ustilaginomycotina</taxon>
        <taxon>Ustilaginomycetes</taxon>
        <taxon>Ustilaginales</taxon>
        <taxon>Ustilaginaceae</taxon>
        <taxon>Moesziomyces</taxon>
    </lineage>
</organism>
<dbReference type="EMBL" id="AWNI01000022">
    <property type="protein sequence ID" value="ETS60652.1"/>
    <property type="molecule type" value="Genomic_DNA"/>
</dbReference>
<evidence type="ECO:0000313" key="3">
    <source>
        <dbReference type="Proteomes" id="UP000019462"/>
    </source>
</evidence>
<dbReference type="Proteomes" id="UP000019462">
    <property type="component" value="Unassembled WGS sequence"/>
</dbReference>
<evidence type="ECO:0000313" key="2">
    <source>
        <dbReference type="EMBL" id="ETS60652.1"/>
    </source>
</evidence>
<feature type="chain" id="PRO_5004833094" evidence="1">
    <location>
        <begin position="37"/>
        <end position="121"/>
    </location>
</feature>
<dbReference type="AlphaFoldDB" id="W3VIL6"/>
<protein>
    <submittedName>
        <fullName evidence="2">Uncharacterized protein</fullName>
    </submittedName>
</protein>
<sequence length="121" mass="13000">MRRSGRRGARCRCSGGGTLAATLLLSALPTASVTRSARPKLGAAWFGPGWPEAKALCLSQLGLDLLIAEQVRFYHQIAGSEKLFAASPSIGIPDLCPFHRQLRPCLISTNIQRRSSHATTT</sequence>
<name>W3VIL6_MOEAP</name>
<accession>W3VIL6</accession>
<keyword evidence="1" id="KW-0732">Signal</keyword>
<reference evidence="2 3" key="1">
    <citation type="journal article" date="2014" name="Genome Announc.">
        <title>Genome sequence of the basidiomycetous fungus Pseudozyma aphidis DSM70725, an efficient producer of biosurfactant mannosylerythritol lipids.</title>
        <authorList>
            <person name="Lorenz S."/>
            <person name="Guenther M."/>
            <person name="Grumaz C."/>
            <person name="Rupp S."/>
            <person name="Zibek S."/>
            <person name="Sohn K."/>
        </authorList>
    </citation>
    <scope>NUCLEOTIDE SEQUENCE [LARGE SCALE GENOMIC DNA]</scope>
    <source>
        <strain evidence="3">ATCC 32657 / CBS 517.83 / DSM 70725 / JCM 10318 / NBRC 10182 / NRRL Y-7954 / St-0401</strain>
    </source>
</reference>
<proteinExistence type="predicted"/>
<gene>
    <name evidence="2" type="ORF">PaG_04548</name>
</gene>
<keyword evidence="3" id="KW-1185">Reference proteome</keyword>